<dbReference type="InterPro" id="IPR000073">
    <property type="entry name" value="AB_hydrolase_1"/>
</dbReference>
<feature type="domain" description="AB hydrolase-1" evidence="4">
    <location>
        <begin position="8"/>
        <end position="245"/>
    </location>
</feature>
<gene>
    <name evidence="5" type="ORF">OVN18_05715</name>
</gene>
<feature type="chain" id="PRO_5038659938" evidence="3">
    <location>
        <begin position="18"/>
        <end position="483"/>
    </location>
</feature>
<dbReference type="EMBL" id="CP113089">
    <property type="protein sequence ID" value="WAB82497.1"/>
    <property type="molecule type" value="Genomic_DNA"/>
</dbReference>
<keyword evidence="1 5" id="KW-0378">Hydrolase</keyword>
<accession>A0A9E8MN06</accession>
<evidence type="ECO:0000313" key="5">
    <source>
        <dbReference type="EMBL" id="WAB82497.1"/>
    </source>
</evidence>
<evidence type="ECO:0000259" key="4">
    <source>
        <dbReference type="Pfam" id="PF12697"/>
    </source>
</evidence>
<name>A0A9E8MN06_9MICO</name>
<dbReference type="SUPFAM" id="SSF53474">
    <property type="entry name" value="alpha/beta-Hydrolases"/>
    <property type="match status" value="1"/>
</dbReference>
<dbReference type="GO" id="GO:0016020">
    <property type="term" value="C:membrane"/>
    <property type="evidence" value="ECO:0007669"/>
    <property type="project" value="TreeGrafter"/>
</dbReference>
<evidence type="ECO:0000256" key="3">
    <source>
        <dbReference type="SAM" id="SignalP"/>
    </source>
</evidence>
<feature type="compositionally biased region" description="Low complexity" evidence="2">
    <location>
        <begin position="459"/>
        <end position="477"/>
    </location>
</feature>
<organism evidence="5 6">
    <name type="scientific">Microcella daejeonensis</name>
    <dbReference type="NCBI Taxonomy" id="2994971"/>
    <lineage>
        <taxon>Bacteria</taxon>
        <taxon>Bacillati</taxon>
        <taxon>Actinomycetota</taxon>
        <taxon>Actinomycetes</taxon>
        <taxon>Micrococcales</taxon>
        <taxon>Microbacteriaceae</taxon>
        <taxon>Microcella</taxon>
    </lineage>
</organism>
<dbReference type="InterPro" id="IPR050266">
    <property type="entry name" value="AB_hydrolase_sf"/>
</dbReference>
<keyword evidence="3" id="KW-0732">Signal</keyword>
<proteinExistence type="predicted"/>
<protein>
    <submittedName>
        <fullName evidence="5">Alpha/beta fold hydrolase</fullName>
    </submittedName>
</protein>
<dbReference type="InterPro" id="IPR029058">
    <property type="entry name" value="AB_hydrolase_fold"/>
</dbReference>
<dbReference type="PANTHER" id="PTHR43798:SF31">
    <property type="entry name" value="AB HYDROLASE SUPERFAMILY PROTEIN YCLE"/>
    <property type="match status" value="1"/>
</dbReference>
<dbReference type="AlphaFoldDB" id="A0A9E8MN06"/>
<dbReference type="GO" id="GO:0016787">
    <property type="term" value="F:hydrolase activity"/>
    <property type="evidence" value="ECO:0007669"/>
    <property type="project" value="UniProtKB-KW"/>
</dbReference>
<reference evidence="5" key="1">
    <citation type="submission" date="2022-11" db="EMBL/GenBank/DDBJ databases">
        <title>Description of Microcella daejonensis nov. sp, isolated from riverside soil.</title>
        <authorList>
            <person name="Molina K.M."/>
            <person name="Kim S.B."/>
        </authorList>
    </citation>
    <scope>NUCLEOTIDE SEQUENCE</scope>
    <source>
        <strain evidence="5">MMS21-STM12</strain>
    </source>
</reference>
<evidence type="ECO:0000256" key="1">
    <source>
        <dbReference type="ARBA" id="ARBA00022801"/>
    </source>
</evidence>
<feature type="signal peptide" evidence="3">
    <location>
        <begin position="1"/>
        <end position="17"/>
    </location>
</feature>
<keyword evidence="6" id="KW-1185">Reference proteome</keyword>
<evidence type="ECO:0000256" key="2">
    <source>
        <dbReference type="SAM" id="MobiDB-lite"/>
    </source>
</evidence>
<dbReference type="Gene3D" id="3.40.50.1820">
    <property type="entry name" value="alpha/beta hydrolase"/>
    <property type="match status" value="1"/>
</dbReference>
<dbReference type="Pfam" id="PF12697">
    <property type="entry name" value="Abhydrolase_6"/>
    <property type="match status" value="1"/>
</dbReference>
<dbReference type="KEGG" id="mdb:OVN18_05715"/>
<evidence type="ECO:0000313" key="6">
    <source>
        <dbReference type="Proteomes" id="UP001164706"/>
    </source>
</evidence>
<dbReference type="PANTHER" id="PTHR43798">
    <property type="entry name" value="MONOACYLGLYCEROL LIPASE"/>
    <property type="match status" value="1"/>
</dbReference>
<sequence length="483" mass="49579">MTAPTCTVFFLPGLGFAADAAAPLAAALGEGFRVVPVESPGHGDAPDAPDGSVGALVDAAVAVIEREADGGPWMLAAHSMGGKIAALVAARVLSGEARVFGLTGLVLLAPSPPTPEPMSDEKRAEMLGWVEAGPLSPEHARDFVAANVAAPLDADAEQAAVAQVRRTSPVAWRRWLSEGSREDVAAAVGALDLPVVVLAGEEDADLGSAAQPGLLAAVYPRARFVPLAGAGHLLPYERAAAVAEAIVALREEVVRASAPVAPEWARLIASERTPVEARALLARRLIADDPDYRPRALTAAQLDTLRALADRLVPQPAGERIDLAARVDADLARGRGDGWRPAGLPVDATAYAQGLDAIAAVWPADAAAQDALIQGVLDGEGLPGSPWSAALLAAWFDDARTDLVRAWLAHPASFARVGYDGFATAAADASRGAEPAGWATLAAGERDAWEPTELGSLRASSTPSIEAPEAAPASTAPDQEDAA</sequence>
<feature type="region of interest" description="Disordered" evidence="2">
    <location>
        <begin position="449"/>
        <end position="483"/>
    </location>
</feature>
<dbReference type="RefSeq" id="WP_267782578.1">
    <property type="nucleotide sequence ID" value="NZ_CP113089.1"/>
</dbReference>
<dbReference type="Proteomes" id="UP001164706">
    <property type="component" value="Chromosome"/>
</dbReference>